<dbReference type="Proteomes" id="UP000012099">
    <property type="component" value="Unassembled WGS sequence"/>
</dbReference>
<dbReference type="Pfam" id="PF01408">
    <property type="entry name" value="GFO_IDH_MocA"/>
    <property type="match status" value="1"/>
</dbReference>
<reference evidence="2 3" key="1">
    <citation type="submission" date="2013-01" db="EMBL/GenBank/DDBJ databases">
        <authorList>
            <person name="Harkins D.M."/>
            <person name="Durkin A.S."/>
            <person name="Brinkac L.M."/>
            <person name="Haft D.H."/>
            <person name="Selengut J.D."/>
            <person name="Sanka R."/>
            <person name="DePew J."/>
            <person name="Purushe J."/>
            <person name="Whelen A.C."/>
            <person name="Vinetz J.M."/>
            <person name="Sutton G.G."/>
            <person name="Nierman W.C."/>
            <person name="Fouts D.E."/>
        </authorList>
    </citation>
    <scope>NUCLEOTIDE SEQUENCE [LARGE SCALE GENOMIC DNA]</scope>
    <source>
        <strain evidence="2 3">2007001578</strain>
    </source>
</reference>
<feature type="domain" description="Gfo/Idh/MocA-like oxidoreductase N-terminal" evidence="1">
    <location>
        <begin position="19"/>
        <end position="139"/>
    </location>
</feature>
<evidence type="ECO:0000313" key="3">
    <source>
        <dbReference type="Proteomes" id="UP000012099"/>
    </source>
</evidence>
<dbReference type="Gene3D" id="3.40.50.720">
    <property type="entry name" value="NAD(P)-binding Rossmann-like Domain"/>
    <property type="match status" value="1"/>
</dbReference>
<dbReference type="InterPro" id="IPR036291">
    <property type="entry name" value="NAD(P)-bd_dom_sf"/>
</dbReference>
<proteinExistence type="predicted"/>
<evidence type="ECO:0000259" key="1">
    <source>
        <dbReference type="Pfam" id="PF01408"/>
    </source>
</evidence>
<name>A0ABN0J356_9LEPT</name>
<dbReference type="InterPro" id="IPR000683">
    <property type="entry name" value="Gfo/Idh/MocA-like_OxRdtase_N"/>
</dbReference>
<organism evidence="2 3">
    <name type="scientific">Leptospira noguchii str. 2007001578</name>
    <dbReference type="NCBI Taxonomy" id="1049974"/>
    <lineage>
        <taxon>Bacteria</taxon>
        <taxon>Pseudomonadati</taxon>
        <taxon>Spirochaetota</taxon>
        <taxon>Spirochaetia</taxon>
        <taxon>Leptospirales</taxon>
        <taxon>Leptospiraceae</taxon>
        <taxon>Leptospira</taxon>
    </lineage>
</organism>
<gene>
    <name evidence="2" type="ORF">LEP1GSC035_1451</name>
</gene>
<sequence>MGIVNSSGFNEENKNFPKRIALIGGGRWARVLTEVLSDLVPPSVEIVIHSIHNSKFISSWVSQIDAGKRIQVASNWPKLEKGHSTVVIIANAAKDHAKAIEFVLMAEVSVLVEKPLTLSSTTSEQLINVAQSKGVRLAASHVFLYARYIENFAKLISKEKNIQSLNFVWTDPKAETRYGELKKYDPFLPVYVDCLPHVLSILDVLFPDRLQSCTNLKLVRGGAELKLEILLGDIPCTIHLERNGKDRRRNIEVVTKEDRFRLDFSQEPGFIFTNSKKVSGDSQWETSKRPLTCMLTSFLNWAGGGEFDKRLSAELGLRINRTIDQVSDFYRSAMADWFKYKLMDSLYSVDEDVVYALAETLQVEEVYLTEPIIKKILDQVKDRFLKLNEITYLQISACMKEALTQIKGSL</sequence>
<dbReference type="PANTHER" id="PTHR43377:SF6">
    <property type="entry name" value="GFO_IDH_MOCA-LIKE OXIDOREDUCTASE N-TERMINAL DOMAIN-CONTAINING PROTEIN"/>
    <property type="match status" value="1"/>
</dbReference>
<dbReference type="EMBL" id="AHMH02000057">
    <property type="protein sequence ID" value="EMN01254.1"/>
    <property type="molecule type" value="Genomic_DNA"/>
</dbReference>
<comment type="caution">
    <text evidence="2">The sequence shown here is derived from an EMBL/GenBank/DDBJ whole genome shotgun (WGS) entry which is preliminary data.</text>
</comment>
<dbReference type="InterPro" id="IPR051450">
    <property type="entry name" value="Gfo/Idh/MocA_Oxidoreductases"/>
</dbReference>
<evidence type="ECO:0000313" key="2">
    <source>
        <dbReference type="EMBL" id="EMN01254.1"/>
    </source>
</evidence>
<keyword evidence="3" id="KW-1185">Reference proteome</keyword>
<dbReference type="Gene3D" id="3.30.360.10">
    <property type="entry name" value="Dihydrodipicolinate Reductase, domain 2"/>
    <property type="match status" value="1"/>
</dbReference>
<dbReference type="SUPFAM" id="SSF51735">
    <property type="entry name" value="NAD(P)-binding Rossmann-fold domains"/>
    <property type="match status" value="1"/>
</dbReference>
<dbReference type="PANTHER" id="PTHR43377">
    <property type="entry name" value="BILIVERDIN REDUCTASE A"/>
    <property type="match status" value="1"/>
</dbReference>
<accession>A0ABN0J356</accession>
<protein>
    <submittedName>
        <fullName evidence="2">Oxidoreductase, NAD-binding domain protein</fullName>
    </submittedName>
</protein>
<dbReference type="RefSeq" id="WP_004428894.1">
    <property type="nucleotide sequence ID" value="NZ_AHMH02000057.1"/>
</dbReference>